<organism evidence="2 3">
    <name type="scientific">Microcystis aeruginosa TAIHU98</name>
    <dbReference type="NCBI Taxonomy" id="1134457"/>
    <lineage>
        <taxon>Bacteria</taxon>
        <taxon>Bacillati</taxon>
        <taxon>Cyanobacteriota</taxon>
        <taxon>Cyanophyceae</taxon>
        <taxon>Oscillatoriophycideae</taxon>
        <taxon>Chroococcales</taxon>
        <taxon>Microcystaceae</taxon>
        <taxon>Microcystis</taxon>
    </lineage>
</organism>
<feature type="domain" description="MacB-like periplasmic core" evidence="1">
    <location>
        <begin position="22"/>
        <end position="135"/>
    </location>
</feature>
<evidence type="ECO:0000259" key="1">
    <source>
        <dbReference type="Pfam" id="PF12704"/>
    </source>
</evidence>
<dbReference type="Proteomes" id="UP000010932">
    <property type="component" value="Unassembled WGS sequence"/>
</dbReference>
<accession>L7EED1</accession>
<dbReference type="InterPro" id="IPR025857">
    <property type="entry name" value="MacB_PCD"/>
</dbReference>
<dbReference type="AlphaFoldDB" id="L7EED1"/>
<evidence type="ECO:0000313" key="3">
    <source>
        <dbReference type="Proteomes" id="UP000010932"/>
    </source>
</evidence>
<gene>
    <name evidence="2" type="ORF">O53_1246</name>
</gene>
<sequence>MLIFNSKANLKRRGFRPKFSMKARNTELSQGRFFTEEEMAQATPVAILGSTLLTELFGDDTNAIGKKLWIERKNSYEIIGVFEPKGAEGSIDRDDQVFIPLSNMSSRLVGNNSLSGKAVNGIYVKVDQQDQMKNAEYCKVSIQIWSYIVIHGNMCRQNYRTRQKKQE</sequence>
<dbReference type="PANTHER" id="PTHR30572:SF4">
    <property type="entry name" value="ABC TRANSPORTER PERMEASE YTRF"/>
    <property type="match status" value="1"/>
</dbReference>
<dbReference type="GO" id="GO:0022857">
    <property type="term" value="F:transmembrane transporter activity"/>
    <property type="evidence" value="ECO:0007669"/>
    <property type="project" value="TreeGrafter"/>
</dbReference>
<name>L7EED1_MICAE</name>
<reference evidence="2 3" key="1">
    <citation type="journal article" date="2013" name="Genome Announc.">
        <title>Whole-Genome Sequence of Microcystis aeruginosa TAIHU98, a Nontoxic Bloom-Forming Strain Isolated from Taihu Lake, China.</title>
        <authorList>
            <person name="Yang C."/>
            <person name="Zhang W."/>
            <person name="Ren M."/>
            <person name="Song L."/>
            <person name="Li T."/>
            <person name="Zhao J."/>
        </authorList>
    </citation>
    <scope>NUCLEOTIDE SEQUENCE [LARGE SCALE GENOMIC DNA]</scope>
    <source>
        <strain evidence="2 3">TAIHU98</strain>
    </source>
</reference>
<dbReference type="Pfam" id="PF12704">
    <property type="entry name" value="MacB_PCD"/>
    <property type="match status" value="1"/>
</dbReference>
<dbReference type="InterPro" id="IPR050250">
    <property type="entry name" value="Macrolide_Exporter_MacB"/>
</dbReference>
<dbReference type="EMBL" id="ANKQ01000001">
    <property type="protein sequence ID" value="ELP56637.1"/>
    <property type="molecule type" value="Genomic_DNA"/>
</dbReference>
<dbReference type="PATRIC" id="fig|1134457.3.peg.1289"/>
<evidence type="ECO:0000313" key="2">
    <source>
        <dbReference type="EMBL" id="ELP56637.1"/>
    </source>
</evidence>
<protein>
    <recommendedName>
        <fullName evidence="1">MacB-like periplasmic core domain-containing protein</fullName>
    </recommendedName>
</protein>
<proteinExistence type="predicted"/>
<dbReference type="PANTHER" id="PTHR30572">
    <property type="entry name" value="MEMBRANE COMPONENT OF TRANSPORTER-RELATED"/>
    <property type="match status" value="1"/>
</dbReference>
<comment type="caution">
    <text evidence="2">The sequence shown here is derived from an EMBL/GenBank/DDBJ whole genome shotgun (WGS) entry which is preliminary data.</text>
</comment>
<dbReference type="GO" id="GO:0005886">
    <property type="term" value="C:plasma membrane"/>
    <property type="evidence" value="ECO:0007669"/>
    <property type="project" value="TreeGrafter"/>
</dbReference>